<dbReference type="Pfam" id="PF00135">
    <property type="entry name" value="COesterase"/>
    <property type="match status" value="2"/>
</dbReference>
<dbReference type="InterPro" id="IPR019826">
    <property type="entry name" value="Carboxylesterase_B_AS"/>
</dbReference>
<comment type="caution">
    <text evidence="5">The sequence shown here is derived from an EMBL/GenBank/DDBJ whole genome shotgun (WGS) entry which is preliminary data.</text>
</comment>
<dbReference type="EMBL" id="QMEY01000001">
    <property type="protein sequence ID" value="RBQ21992.1"/>
    <property type="molecule type" value="Genomic_DNA"/>
</dbReference>
<name>A0A366M941_9ACTN</name>
<dbReference type="OrthoDB" id="4308422at2"/>
<dbReference type="PANTHER" id="PTHR11559">
    <property type="entry name" value="CARBOXYLESTERASE"/>
    <property type="match status" value="1"/>
</dbReference>
<sequence>MRPMRWLSALVAIALLGIVSPSEAAPLVAAPVCSPATTVVTDTGKVCGTAGQGVLSWLGVPYAAPPVGDLRWAPTRRHAPWPGELQATERGAPCPQAPLLGAGSENEDCLKLNIVIPASAHPDLLPVMVEFHGGGFRFGAPGPGDHLARAGQVIHVGVGYRLGVFGFLSHRGFGPNSGNYALSDQQEALRWVQRNITAFGGDPKNVTIFGASAGGSSVCAHVASPTARGLFAKGIVQAGEYNSLRGANTVWQPQDCKAELPTQTEAQQTGDRFATALGCAQATPAAAAACLRGKPVKALLDQSSDGMTPDRGTIAPIVDGRILTSSPGLAFAKGRVNQVAVMHGVGRDEVQIPPANTPEQYEKLVRDQYGPLAPEVLALYPLKRYPEPAPFIASRTIVADSNSVCPALRNDERLARRIPVFAFQVDNTDAPPLFFLDRTKPNGSFHISEAPFLYGPVTNEGANQQAFGVQLVAQWTGFARTGDPTVDGTPYWPRYTIKDPAVMSLAPAGDSVATREIARQHNCDFWDKHTPYVNEERR</sequence>
<dbReference type="InterPro" id="IPR050309">
    <property type="entry name" value="Type-B_Carboxylest/Lipase"/>
</dbReference>
<dbReference type="Proteomes" id="UP000253303">
    <property type="component" value="Unassembled WGS sequence"/>
</dbReference>
<evidence type="ECO:0000256" key="2">
    <source>
        <dbReference type="ARBA" id="ARBA00022801"/>
    </source>
</evidence>
<organism evidence="5 6">
    <name type="scientific">Spongiactinospora rosea</name>
    <dbReference type="NCBI Taxonomy" id="2248750"/>
    <lineage>
        <taxon>Bacteria</taxon>
        <taxon>Bacillati</taxon>
        <taxon>Actinomycetota</taxon>
        <taxon>Actinomycetes</taxon>
        <taxon>Streptosporangiales</taxon>
        <taxon>Streptosporangiaceae</taxon>
        <taxon>Spongiactinospora</taxon>
    </lineage>
</organism>
<keyword evidence="3" id="KW-0732">Signal</keyword>
<feature type="domain" description="Carboxylesterase type B" evidence="4">
    <location>
        <begin position="37"/>
        <end position="360"/>
    </location>
</feature>
<keyword evidence="6" id="KW-1185">Reference proteome</keyword>
<comment type="similarity">
    <text evidence="1 3">Belongs to the type-B carboxylesterase/lipase family.</text>
</comment>
<evidence type="ECO:0000313" key="5">
    <source>
        <dbReference type="EMBL" id="RBQ21992.1"/>
    </source>
</evidence>
<dbReference type="InterPro" id="IPR029058">
    <property type="entry name" value="AB_hydrolase_fold"/>
</dbReference>
<dbReference type="InterPro" id="IPR002018">
    <property type="entry name" value="CarbesteraseB"/>
</dbReference>
<evidence type="ECO:0000313" key="6">
    <source>
        <dbReference type="Proteomes" id="UP000253303"/>
    </source>
</evidence>
<feature type="signal peptide" evidence="3">
    <location>
        <begin position="1"/>
        <end position="24"/>
    </location>
</feature>
<dbReference type="PROSITE" id="PS00122">
    <property type="entry name" value="CARBOXYLESTERASE_B_1"/>
    <property type="match status" value="1"/>
</dbReference>
<dbReference type="Gene3D" id="3.40.50.1820">
    <property type="entry name" value="alpha/beta hydrolase"/>
    <property type="match status" value="1"/>
</dbReference>
<accession>A0A366M941</accession>
<evidence type="ECO:0000256" key="3">
    <source>
        <dbReference type="RuleBase" id="RU361235"/>
    </source>
</evidence>
<evidence type="ECO:0000259" key="4">
    <source>
        <dbReference type="Pfam" id="PF00135"/>
    </source>
</evidence>
<evidence type="ECO:0000256" key="1">
    <source>
        <dbReference type="ARBA" id="ARBA00005964"/>
    </source>
</evidence>
<reference evidence="5 6" key="1">
    <citation type="submission" date="2018-06" db="EMBL/GenBank/DDBJ databases">
        <title>Sphaerisporangium craniellae sp. nov., isolated from a marine sponge in the South China Sea.</title>
        <authorList>
            <person name="Li L."/>
        </authorList>
    </citation>
    <scope>NUCLEOTIDE SEQUENCE [LARGE SCALE GENOMIC DNA]</scope>
    <source>
        <strain evidence="5 6">LHW63015</strain>
    </source>
</reference>
<dbReference type="SUPFAM" id="SSF53474">
    <property type="entry name" value="alpha/beta-Hydrolases"/>
    <property type="match status" value="1"/>
</dbReference>
<protein>
    <recommendedName>
        <fullName evidence="3">Carboxylic ester hydrolase</fullName>
        <ecNumber evidence="3">3.1.1.-</ecNumber>
    </recommendedName>
</protein>
<dbReference type="AlphaFoldDB" id="A0A366M941"/>
<proteinExistence type="inferred from homology"/>
<feature type="domain" description="Carboxylesterase type B" evidence="4">
    <location>
        <begin position="396"/>
        <end position="526"/>
    </location>
</feature>
<keyword evidence="2 3" id="KW-0378">Hydrolase</keyword>
<dbReference type="GO" id="GO:0016787">
    <property type="term" value="F:hydrolase activity"/>
    <property type="evidence" value="ECO:0007669"/>
    <property type="project" value="UniProtKB-KW"/>
</dbReference>
<gene>
    <name evidence="5" type="ORF">DP939_04815</name>
</gene>
<feature type="chain" id="PRO_5016486009" description="Carboxylic ester hydrolase" evidence="3">
    <location>
        <begin position="25"/>
        <end position="538"/>
    </location>
</feature>
<dbReference type="EC" id="3.1.1.-" evidence="3"/>